<keyword evidence="6 7" id="KW-0472">Membrane</keyword>
<dbReference type="InterPro" id="IPR006593">
    <property type="entry name" value="Cyt_b561/ferric_Rdtase_TM"/>
</dbReference>
<dbReference type="InterPro" id="IPR025067">
    <property type="entry name" value="DUF4079"/>
</dbReference>
<keyword evidence="4" id="KW-0249">Electron transport</keyword>
<dbReference type="EMBL" id="FUYC01000005">
    <property type="protein sequence ID" value="SKA81727.1"/>
    <property type="molecule type" value="Genomic_DNA"/>
</dbReference>
<evidence type="ECO:0000256" key="4">
    <source>
        <dbReference type="ARBA" id="ARBA00022982"/>
    </source>
</evidence>
<keyword evidence="10" id="KW-1185">Reference proteome</keyword>
<evidence type="ECO:0000256" key="5">
    <source>
        <dbReference type="ARBA" id="ARBA00022989"/>
    </source>
</evidence>
<evidence type="ECO:0000259" key="8">
    <source>
        <dbReference type="PROSITE" id="PS50939"/>
    </source>
</evidence>
<keyword evidence="2" id="KW-0813">Transport</keyword>
<feature type="domain" description="Cytochrome b561" evidence="8">
    <location>
        <begin position="1"/>
        <end position="141"/>
    </location>
</feature>
<accession>A0A1T4WX53</accession>
<dbReference type="OrthoDB" id="5471348at2"/>
<evidence type="ECO:0000256" key="7">
    <source>
        <dbReference type="SAM" id="Phobius"/>
    </source>
</evidence>
<dbReference type="RefSeq" id="WP_078717013.1">
    <property type="nucleotide sequence ID" value="NZ_FUYC01000005.1"/>
</dbReference>
<name>A0A1T4WX53_9BACT</name>
<evidence type="ECO:0000256" key="3">
    <source>
        <dbReference type="ARBA" id="ARBA00022692"/>
    </source>
</evidence>
<protein>
    <recommendedName>
        <fullName evidence="8">Cytochrome b561 domain-containing protein</fullName>
    </recommendedName>
</protein>
<sequence length="141" mass="15926">MLWVHPAIQLLATLMAVYVLRLGWKRFCSAHLGIKCLFQWKDHVQWGELTLGLWALGLLLGIWAAHWKWSVYGLTGMHYWVGLLMGVLIPISFFTGLRMDRVKKKRKAMPLIHAGAGFLLMALAAVELVTGLVVLSRFVVS</sequence>
<dbReference type="GO" id="GO:0016020">
    <property type="term" value="C:membrane"/>
    <property type="evidence" value="ECO:0007669"/>
    <property type="project" value="UniProtKB-SubCell"/>
</dbReference>
<dbReference type="PROSITE" id="PS50939">
    <property type="entry name" value="CYTOCHROME_B561"/>
    <property type="match status" value="1"/>
</dbReference>
<dbReference type="Pfam" id="PF13301">
    <property type="entry name" value="DUF4079"/>
    <property type="match status" value="1"/>
</dbReference>
<feature type="transmembrane region" description="Helical" evidence="7">
    <location>
        <begin position="118"/>
        <end position="140"/>
    </location>
</feature>
<evidence type="ECO:0000256" key="6">
    <source>
        <dbReference type="ARBA" id="ARBA00023136"/>
    </source>
</evidence>
<gene>
    <name evidence="9" type="ORF">SAMN02745704_01438</name>
</gene>
<evidence type="ECO:0000256" key="1">
    <source>
        <dbReference type="ARBA" id="ARBA00004370"/>
    </source>
</evidence>
<comment type="subcellular location">
    <subcellularLocation>
        <location evidence="1">Membrane</location>
    </subcellularLocation>
</comment>
<dbReference type="STRING" id="1121449.SAMN02745704_01438"/>
<evidence type="ECO:0000313" key="10">
    <source>
        <dbReference type="Proteomes" id="UP000190027"/>
    </source>
</evidence>
<feature type="transmembrane region" description="Helical" evidence="7">
    <location>
        <begin position="77"/>
        <end position="97"/>
    </location>
</feature>
<feature type="transmembrane region" description="Helical" evidence="7">
    <location>
        <begin position="6"/>
        <end position="24"/>
    </location>
</feature>
<dbReference type="Proteomes" id="UP000190027">
    <property type="component" value="Unassembled WGS sequence"/>
</dbReference>
<feature type="transmembrane region" description="Helical" evidence="7">
    <location>
        <begin position="45"/>
        <end position="65"/>
    </location>
</feature>
<proteinExistence type="predicted"/>
<dbReference type="AlphaFoldDB" id="A0A1T4WX53"/>
<evidence type="ECO:0000313" key="9">
    <source>
        <dbReference type="EMBL" id="SKA81727.1"/>
    </source>
</evidence>
<evidence type="ECO:0000256" key="2">
    <source>
        <dbReference type="ARBA" id="ARBA00022448"/>
    </source>
</evidence>
<keyword evidence="5 7" id="KW-1133">Transmembrane helix</keyword>
<organism evidence="9 10">
    <name type="scientific">Paucidesulfovibrio gracilis DSM 16080</name>
    <dbReference type="NCBI Taxonomy" id="1121449"/>
    <lineage>
        <taxon>Bacteria</taxon>
        <taxon>Pseudomonadati</taxon>
        <taxon>Thermodesulfobacteriota</taxon>
        <taxon>Desulfovibrionia</taxon>
        <taxon>Desulfovibrionales</taxon>
        <taxon>Desulfovibrionaceae</taxon>
        <taxon>Paucidesulfovibrio</taxon>
    </lineage>
</organism>
<keyword evidence="3 7" id="KW-0812">Transmembrane</keyword>
<reference evidence="9 10" key="1">
    <citation type="submission" date="2017-02" db="EMBL/GenBank/DDBJ databases">
        <authorList>
            <person name="Peterson S.W."/>
        </authorList>
    </citation>
    <scope>NUCLEOTIDE SEQUENCE [LARGE SCALE GENOMIC DNA]</scope>
    <source>
        <strain evidence="9 10">DSM 16080</strain>
    </source>
</reference>